<dbReference type="CDD" id="cd01392">
    <property type="entry name" value="HTH_LacI"/>
    <property type="match status" value="1"/>
</dbReference>
<dbReference type="RefSeq" id="WP_380668118.1">
    <property type="nucleotide sequence ID" value="NZ_JBHTCJ010000006.1"/>
</dbReference>
<dbReference type="SMART" id="SM00354">
    <property type="entry name" value="HTH_LACI"/>
    <property type="match status" value="1"/>
</dbReference>
<proteinExistence type="predicted"/>
<evidence type="ECO:0000313" key="6">
    <source>
        <dbReference type="EMBL" id="MFC7342329.1"/>
    </source>
</evidence>
<keyword evidence="3" id="KW-0804">Transcription</keyword>
<dbReference type="InterPro" id="IPR000843">
    <property type="entry name" value="HTH_LacI"/>
</dbReference>
<dbReference type="Pfam" id="PF00356">
    <property type="entry name" value="LacI"/>
    <property type="match status" value="1"/>
</dbReference>
<dbReference type="PANTHER" id="PTHR30146">
    <property type="entry name" value="LACI-RELATED TRANSCRIPTIONAL REPRESSOR"/>
    <property type="match status" value="1"/>
</dbReference>
<evidence type="ECO:0000256" key="4">
    <source>
        <dbReference type="ARBA" id="ARBA00023172"/>
    </source>
</evidence>
<evidence type="ECO:0000259" key="5">
    <source>
        <dbReference type="PROSITE" id="PS50932"/>
    </source>
</evidence>
<reference evidence="7" key="1">
    <citation type="journal article" date="2019" name="Int. J. Syst. Evol. Microbiol.">
        <title>The Global Catalogue of Microorganisms (GCM) 10K type strain sequencing project: providing services to taxonomists for standard genome sequencing and annotation.</title>
        <authorList>
            <consortium name="The Broad Institute Genomics Platform"/>
            <consortium name="The Broad Institute Genome Sequencing Center for Infectious Disease"/>
            <person name="Wu L."/>
            <person name="Ma J."/>
        </authorList>
    </citation>
    <scope>NUCLEOTIDE SEQUENCE [LARGE SCALE GENOMIC DNA]</scope>
    <source>
        <strain evidence="7">WLHS5</strain>
    </source>
</reference>
<dbReference type="Gene3D" id="1.10.443.10">
    <property type="entry name" value="Intergrase catalytic core"/>
    <property type="match status" value="1"/>
</dbReference>
<gene>
    <name evidence="6" type="ORF">ACFQRI_13030</name>
</gene>
<sequence length="276" mass="30193">MLQVNGVPSGHVPGRRPRLHRDFVADPVVAVDLPRWLSALLSDHIARNALRPCSCHARTYVFRGLGTAKGEAGPGPRLVDVARRAQVSTGTVSNVLNRSAAVADDTRSRVEKAIADLGYVRGVAQSAPVEHWRRNGFATWLFQPAASGWYPKKDPRPARPVPVLAEPWPGVPARGRGARGRAECCWVPIAKGLTPHGLRHTHRTLLEELGTPAVLADERIGHTDTSVQRRYTHVTTEMRSRLDAELTRCWEAALDARRAMSPGSPVAVLDALLRAR</sequence>
<dbReference type="GO" id="GO:0003677">
    <property type="term" value="F:DNA binding"/>
    <property type="evidence" value="ECO:0007669"/>
    <property type="project" value="UniProtKB-KW"/>
</dbReference>
<feature type="domain" description="HTH lacI-type" evidence="5">
    <location>
        <begin position="76"/>
        <end position="129"/>
    </location>
</feature>
<dbReference type="SUPFAM" id="SSF56349">
    <property type="entry name" value="DNA breaking-rejoining enzymes"/>
    <property type="match status" value="1"/>
</dbReference>
<keyword evidence="7" id="KW-1185">Reference proteome</keyword>
<dbReference type="Proteomes" id="UP001596504">
    <property type="component" value="Unassembled WGS sequence"/>
</dbReference>
<dbReference type="PANTHER" id="PTHR30146:SF109">
    <property type="entry name" value="HTH-TYPE TRANSCRIPTIONAL REGULATOR GALS"/>
    <property type="match status" value="1"/>
</dbReference>
<evidence type="ECO:0000256" key="3">
    <source>
        <dbReference type="ARBA" id="ARBA00023163"/>
    </source>
</evidence>
<dbReference type="PROSITE" id="PS00356">
    <property type="entry name" value="HTH_LACI_1"/>
    <property type="match status" value="1"/>
</dbReference>
<dbReference type="InterPro" id="IPR010982">
    <property type="entry name" value="Lambda_DNA-bd_dom_sf"/>
</dbReference>
<dbReference type="Gene3D" id="1.10.260.40">
    <property type="entry name" value="lambda repressor-like DNA-binding domains"/>
    <property type="match status" value="1"/>
</dbReference>
<keyword evidence="1" id="KW-0805">Transcription regulation</keyword>
<dbReference type="InterPro" id="IPR011010">
    <property type="entry name" value="DNA_brk_join_enz"/>
</dbReference>
<organism evidence="6 7">
    <name type="scientific">Saccharopolyspora griseoalba</name>
    <dbReference type="NCBI Taxonomy" id="1431848"/>
    <lineage>
        <taxon>Bacteria</taxon>
        <taxon>Bacillati</taxon>
        <taxon>Actinomycetota</taxon>
        <taxon>Actinomycetes</taxon>
        <taxon>Pseudonocardiales</taxon>
        <taxon>Pseudonocardiaceae</taxon>
        <taxon>Saccharopolyspora</taxon>
    </lineage>
</organism>
<protein>
    <submittedName>
        <fullName evidence="6">LacI family DNA-binding transcriptional regulator</fullName>
    </submittedName>
</protein>
<evidence type="ECO:0000256" key="2">
    <source>
        <dbReference type="ARBA" id="ARBA00023125"/>
    </source>
</evidence>
<name>A0ABW2LIJ8_9PSEU</name>
<evidence type="ECO:0000313" key="7">
    <source>
        <dbReference type="Proteomes" id="UP001596504"/>
    </source>
</evidence>
<dbReference type="InterPro" id="IPR013762">
    <property type="entry name" value="Integrase-like_cat_sf"/>
</dbReference>
<evidence type="ECO:0000256" key="1">
    <source>
        <dbReference type="ARBA" id="ARBA00023015"/>
    </source>
</evidence>
<keyword evidence="2 6" id="KW-0238">DNA-binding</keyword>
<dbReference type="EMBL" id="JBHTCJ010000006">
    <property type="protein sequence ID" value="MFC7342329.1"/>
    <property type="molecule type" value="Genomic_DNA"/>
</dbReference>
<keyword evidence="4" id="KW-0233">DNA recombination</keyword>
<dbReference type="PROSITE" id="PS50932">
    <property type="entry name" value="HTH_LACI_2"/>
    <property type="match status" value="1"/>
</dbReference>
<comment type="caution">
    <text evidence="6">The sequence shown here is derived from an EMBL/GenBank/DDBJ whole genome shotgun (WGS) entry which is preliminary data.</text>
</comment>
<dbReference type="SUPFAM" id="SSF47413">
    <property type="entry name" value="lambda repressor-like DNA-binding domains"/>
    <property type="match status" value="1"/>
</dbReference>
<accession>A0ABW2LIJ8</accession>